<gene>
    <name evidence="1" type="ORF">M5D96_006160</name>
</gene>
<dbReference type="Proteomes" id="UP001059596">
    <property type="component" value="Unassembled WGS sequence"/>
</dbReference>
<organism evidence="1 2">
    <name type="scientific">Drosophila gunungcola</name>
    <name type="common">fruit fly</name>
    <dbReference type="NCBI Taxonomy" id="103775"/>
    <lineage>
        <taxon>Eukaryota</taxon>
        <taxon>Metazoa</taxon>
        <taxon>Ecdysozoa</taxon>
        <taxon>Arthropoda</taxon>
        <taxon>Hexapoda</taxon>
        <taxon>Insecta</taxon>
        <taxon>Pterygota</taxon>
        <taxon>Neoptera</taxon>
        <taxon>Endopterygota</taxon>
        <taxon>Diptera</taxon>
        <taxon>Brachycera</taxon>
        <taxon>Muscomorpha</taxon>
        <taxon>Ephydroidea</taxon>
        <taxon>Drosophilidae</taxon>
        <taxon>Drosophila</taxon>
        <taxon>Sophophora</taxon>
    </lineage>
</organism>
<protein>
    <submittedName>
        <fullName evidence="1">Uncharacterized protein</fullName>
    </submittedName>
</protein>
<evidence type="ECO:0000313" key="2">
    <source>
        <dbReference type="Proteomes" id="UP001059596"/>
    </source>
</evidence>
<dbReference type="EMBL" id="JAMKOV010000004">
    <property type="protein sequence ID" value="KAI8040221.1"/>
    <property type="molecule type" value="Genomic_DNA"/>
</dbReference>
<accession>A0A9Q0BQ92</accession>
<dbReference type="AlphaFoldDB" id="A0A9Q0BQ92"/>
<evidence type="ECO:0000313" key="1">
    <source>
        <dbReference type="EMBL" id="KAI8040221.1"/>
    </source>
</evidence>
<comment type="caution">
    <text evidence="1">The sequence shown here is derived from an EMBL/GenBank/DDBJ whole genome shotgun (WGS) entry which is preliminary data.</text>
</comment>
<reference evidence="1" key="1">
    <citation type="journal article" date="2023" name="Genome Biol. Evol.">
        <title>Long-read-based Genome Assembly of Drosophila gunungcola Reveals Fewer Chemosensory Genes in Flower-breeding Species.</title>
        <authorList>
            <person name="Negi A."/>
            <person name="Liao B.Y."/>
            <person name="Yeh S.D."/>
        </authorList>
    </citation>
    <scope>NUCLEOTIDE SEQUENCE</scope>
    <source>
        <strain evidence="1">Sukarami</strain>
    </source>
</reference>
<proteinExistence type="predicted"/>
<keyword evidence="2" id="KW-1185">Reference proteome</keyword>
<sequence length="59" mass="7430">MKEERYEIAKRRYLEHKRAATNIFKEPQAKYYINNEHVHINYIYIYTNIYIILYINPYV</sequence>
<name>A0A9Q0BQ92_9MUSC</name>